<organism evidence="1 2">
    <name type="scientific">Adhaeretor mobilis</name>
    <dbReference type="NCBI Taxonomy" id="1930276"/>
    <lineage>
        <taxon>Bacteria</taxon>
        <taxon>Pseudomonadati</taxon>
        <taxon>Planctomycetota</taxon>
        <taxon>Planctomycetia</taxon>
        <taxon>Pirellulales</taxon>
        <taxon>Lacipirellulaceae</taxon>
        <taxon>Adhaeretor</taxon>
    </lineage>
</organism>
<keyword evidence="2" id="KW-1185">Reference proteome</keyword>
<name>A0A517N344_9BACT</name>
<reference evidence="1 2" key="1">
    <citation type="submission" date="2019-02" db="EMBL/GenBank/DDBJ databases">
        <title>Deep-cultivation of Planctomycetes and their phenomic and genomic characterization uncovers novel biology.</title>
        <authorList>
            <person name="Wiegand S."/>
            <person name="Jogler M."/>
            <person name="Boedeker C."/>
            <person name="Pinto D."/>
            <person name="Vollmers J."/>
            <person name="Rivas-Marin E."/>
            <person name="Kohn T."/>
            <person name="Peeters S.H."/>
            <person name="Heuer A."/>
            <person name="Rast P."/>
            <person name="Oberbeckmann S."/>
            <person name="Bunk B."/>
            <person name="Jeske O."/>
            <person name="Meyerdierks A."/>
            <person name="Storesund J.E."/>
            <person name="Kallscheuer N."/>
            <person name="Luecker S."/>
            <person name="Lage O.M."/>
            <person name="Pohl T."/>
            <person name="Merkel B.J."/>
            <person name="Hornburger P."/>
            <person name="Mueller R.-W."/>
            <person name="Bruemmer F."/>
            <person name="Labrenz M."/>
            <person name="Spormann A.M."/>
            <person name="Op den Camp H."/>
            <person name="Overmann J."/>
            <person name="Amann R."/>
            <person name="Jetten M.S.M."/>
            <person name="Mascher T."/>
            <person name="Medema M.H."/>
            <person name="Devos D.P."/>
            <person name="Kaster A.-K."/>
            <person name="Ovreas L."/>
            <person name="Rohde M."/>
            <person name="Galperin M.Y."/>
            <person name="Jogler C."/>
        </authorList>
    </citation>
    <scope>NUCLEOTIDE SEQUENCE [LARGE SCALE GENOMIC DNA]</scope>
    <source>
        <strain evidence="1 2">HG15A2</strain>
    </source>
</reference>
<protein>
    <submittedName>
        <fullName evidence="1">Uncharacterized protein</fullName>
    </submittedName>
</protein>
<gene>
    <name evidence="1" type="ORF">HG15A2_49040</name>
</gene>
<dbReference type="KEGG" id="amob:HG15A2_49040"/>
<proteinExistence type="predicted"/>
<dbReference type="Proteomes" id="UP000319852">
    <property type="component" value="Chromosome"/>
</dbReference>
<dbReference type="RefSeq" id="WP_145063762.1">
    <property type="nucleotide sequence ID" value="NZ_CP036263.1"/>
</dbReference>
<accession>A0A517N344</accession>
<evidence type="ECO:0000313" key="2">
    <source>
        <dbReference type="Proteomes" id="UP000319852"/>
    </source>
</evidence>
<dbReference type="AlphaFoldDB" id="A0A517N344"/>
<dbReference type="EMBL" id="CP036263">
    <property type="protein sequence ID" value="QDT01557.1"/>
    <property type="molecule type" value="Genomic_DNA"/>
</dbReference>
<sequence length="132" mass="15222">MLAIPQLNFAFLWKLPVVFGAILLMALLDLGAQCLSKPTVKLLADRLIYSHVQSAGNKVKFEYIRESRLTIFSHNRVLLTIWYDQKRRRRRVRMGVAEKVALDELAELLPVTPTIRDARATYQRLFPTSNPK</sequence>
<evidence type="ECO:0000313" key="1">
    <source>
        <dbReference type="EMBL" id="QDT01557.1"/>
    </source>
</evidence>